<dbReference type="FunFam" id="3.30.2160.10:FF:000004">
    <property type="entry name" value="probable E3 ubiquitin-protein ligase HERC4 isoform X1"/>
    <property type="match status" value="1"/>
</dbReference>
<proteinExistence type="predicted"/>
<evidence type="ECO:0000256" key="1">
    <source>
        <dbReference type="ARBA" id="ARBA00004496"/>
    </source>
</evidence>
<dbReference type="InterPro" id="IPR058923">
    <property type="entry name" value="RCC1-like_dom"/>
</dbReference>
<keyword evidence="2" id="KW-0963">Cytoplasm</keyword>
<name>A0A8J2J7Y2_9HEXA</name>
<dbReference type="Proteomes" id="UP000708208">
    <property type="component" value="Unassembled WGS sequence"/>
</dbReference>
<feature type="transmembrane region" description="Helical" evidence="8">
    <location>
        <begin position="820"/>
        <end position="842"/>
    </location>
</feature>
<organism evidence="10 11">
    <name type="scientific">Allacma fusca</name>
    <dbReference type="NCBI Taxonomy" id="39272"/>
    <lineage>
        <taxon>Eukaryota</taxon>
        <taxon>Metazoa</taxon>
        <taxon>Ecdysozoa</taxon>
        <taxon>Arthropoda</taxon>
        <taxon>Hexapoda</taxon>
        <taxon>Collembola</taxon>
        <taxon>Symphypleona</taxon>
        <taxon>Sminthuridae</taxon>
        <taxon>Allacma</taxon>
    </lineage>
</organism>
<dbReference type="EMBL" id="CAJVCH010010932">
    <property type="protein sequence ID" value="CAG7668726.1"/>
    <property type="molecule type" value="Genomic_DNA"/>
</dbReference>
<protein>
    <recommendedName>
        <fullName evidence="9">HECT domain-containing protein</fullName>
    </recommendedName>
</protein>
<dbReference type="PROSITE" id="PS50012">
    <property type="entry name" value="RCC1_3"/>
    <property type="match status" value="7"/>
</dbReference>
<reference evidence="10" key="1">
    <citation type="submission" date="2021-06" db="EMBL/GenBank/DDBJ databases">
        <authorList>
            <person name="Hodson N. C."/>
            <person name="Mongue J. A."/>
            <person name="Jaron S. K."/>
        </authorList>
    </citation>
    <scope>NUCLEOTIDE SEQUENCE</scope>
</reference>
<dbReference type="PROSITE" id="PS50237">
    <property type="entry name" value="HECT"/>
    <property type="match status" value="1"/>
</dbReference>
<dbReference type="GO" id="GO:0004842">
    <property type="term" value="F:ubiquitin-protein transferase activity"/>
    <property type="evidence" value="ECO:0007669"/>
    <property type="project" value="InterPro"/>
</dbReference>
<keyword evidence="5 6" id="KW-0833">Ubl conjugation pathway</keyword>
<sequence>MSDLGRKQSFSLVDYTGEKIEKYNVLGWGNTINGELGLGDRIDAKEEQLSIPTTLPFSLSVKVRQIACGESHTLFVLEDGTLWSCGSNDHGQLGHENQKSRQPELVEGLDGRTIVRASAGYAQSFAIDDWGALYAWGSDSHGQLGLGLLDTQDKLVRRPRVVKSLATKVVVQVATGHFHSIVLTSAGEVYTCGSNSHGQLGIGVANGPNQTKPVLVELLVGFPAALITAGGFHCFILSKSAAVYGWGKNNVGQLGVGDTSDKCQPTQLATLRSLGVRYITAGSDHSAFLTHDGGVFTCGSSMYGQLGHGSLSNEVYPRKILEFGSVVTQIACGRCHTLCLANNKLYSFGLGSSGQLGDSSKSCSSPMHVTALKTHVYAVYAGGDQTFIVSNGSDNSVGPNVNEMEIDSGGFGVVSQQNGILDSCDYRRRDDTKQIQTITLEFVQQLASALEPVDQDLMTLVEIILASPACWNSSFINPKSSAPCTYKNIGIDLHLAAEVLSKLEGIKVSSLKELVDSVIYTNLLPKLPHQLRFVEILRVYVLIPLTPTFYEGTNPLQVFFAQRILNLPKELCSVVIMWLYNSPIEHITRLISVYKRLIVFLVDRYPKSKIQEANISKLDGLRAALCFLEHLHNQNRAVMRLSYHTFNIPQLSQKIDIRQELVNFLENKDRSRFVCFCDYPFVFDASAKTLLLQYDQITLMRTAMSSARSQFVSHPINALLNQITGSEPHLEIQYLNMVVSRQNIVQDTIQQLYHLNTHDLKKPLRVKFVGEEAEDAGGVRKEFFLLIIREILDPKYGMFRHYEESRLMWFNPETFEEDTYFFIIGLICGLAIYNFTIINLPFPLALYKKLLDEKVDINDLKELMPPVANSLQHVLDYTGDDFEDTFNLTFEISQESFGETKVIPLKPGGDKISVTLQNKAEFVDLYINYIFNTSVQRQFDAFRLGFLRVCVSTILNLFHAQELQAMIVGNEDYDWGELERNCTYKGIYHPKHPTILMFWEVFHSLSLSEKKQFLLFLTGSDRIPLVGMRAVKITIQPTQDERYLPVAHTCFNLLDLPQYQTKERLKYKLLQAIQQNQGFSLV</sequence>
<dbReference type="SMART" id="SM00119">
    <property type="entry name" value="HECTc"/>
    <property type="match status" value="1"/>
</dbReference>
<gene>
    <name evidence="10" type="ORF">AFUS01_LOCUS1953</name>
</gene>
<evidence type="ECO:0000256" key="7">
    <source>
        <dbReference type="PROSITE-ProRule" id="PRU00235"/>
    </source>
</evidence>
<comment type="subcellular location">
    <subcellularLocation>
        <location evidence="1">Cytoplasm</location>
    </subcellularLocation>
</comment>
<dbReference type="CDD" id="cd00078">
    <property type="entry name" value="HECTc"/>
    <property type="match status" value="1"/>
</dbReference>
<dbReference type="Pfam" id="PF00632">
    <property type="entry name" value="HECT"/>
    <property type="match status" value="1"/>
</dbReference>
<keyword evidence="3" id="KW-0808">Transferase</keyword>
<evidence type="ECO:0000256" key="6">
    <source>
        <dbReference type="PROSITE-ProRule" id="PRU00104"/>
    </source>
</evidence>
<dbReference type="PANTHER" id="PTHR45622:SF76">
    <property type="entry name" value="HECT AND RLD DOMAIN CONTAINING E3 UBIQUITIN LIGASE 4, ISOFORM C"/>
    <property type="match status" value="1"/>
</dbReference>
<dbReference type="InterPro" id="IPR000408">
    <property type="entry name" value="Reg_chr_condens"/>
</dbReference>
<comment type="caution">
    <text evidence="10">The sequence shown here is derived from an EMBL/GenBank/DDBJ whole genome shotgun (WGS) entry which is preliminary data.</text>
</comment>
<accession>A0A8J2J7Y2</accession>
<feature type="repeat" description="RCC1" evidence="7">
    <location>
        <begin position="131"/>
        <end position="186"/>
    </location>
</feature>
<feature type="repeat" description="RCC1" evidence="7">
    <location>
        <begin position="80"/>
        <end position="130"/>
    </location>
</feature>
<dbReference type="PANTHER" id="PTHR45622">
    <property type="entry name" value="UBIQUITIN-PROTEIN LIGASE E3A-RELATED"/>
    <property type="match status" value="1"/>
</dbReference>
<evidence type="ECO:0000256" key="5">
    <source>
        <dbReference type="ARBA" id="ARBA00022786"/>
    </source>
</evidence>
<evidence type="ECO:0000256" key="8">
    <source>
        <dbReference type="SAM" id="Phobius"/>
    </source>
</evidence>
<feature type="repeat" description="RCC1" evidence="7">
    <location>
        <begin position="241"/>
        <end position="292"/>
    </location>
</feature>
<dbReference type="Pfam" id="PF25390">
    <property type="entry name" value="WD40_RLD"/>
    <property type="match status" value="1"/>
</dbReference>
<dbReference type="PROSITE" id="PS00626">
    <property type="entry name" value="RCC1_2"/>
    <property type="match status" value="3"/>
</dbReference>
<evidence type="ECO:0000313" key="11">
    <source>
        <dbReference type="Proteomes" id="UP000708208"/>
    </source>
</evidence>
<evidence type="ECO:0000256" key="3">
    <source>
        <dbReference type="ARBA" id="ARBA00022679"/>
    </source>
</evidence>
<dbReference type="InterPro" id="IPR051709">
    <property type="entry name" value="Ub-ligase/GTPase-reg"/>
</dbReference>
<keyword evidence="4" id="KW-0677">Repeat</keyword>
<keyword evidence="8" id="KW-0472">Membrane</keyword>
<evidence type="ECO:0000313" key="10">
    <source>
        <dbReference type="EMBL" id="CAG7668726.1"/>
    </source>
</evidence>
<feature type="repeat" description="RCC1" evidence="7">
    <location>
        <begin position="23"/>
        <end position="79"/>
    </location>
</feature>
<feature type="repeat" description="RCC1" evidence="7">
    <location>
        <begin position="293"/>
        <end position="343"/>
    </location>
</feature>
<dbReference type="OrthoDB" id="5981550at2759"/>
<feature type="active site" description="Glycyl thioester intermediate" evidence="6">
    <location>
        <position position="1050"/>
    </location>
</feature>
<keyword evidence="11" id="KW-1185">Reference proteome</keyword>
<dbReference type="GO" id="GO:0005737">
    <property type="term" value="C:cytoplasm"/>
    <property type="evidence" value="ECO:0007669"/>
    <property type="project" value="UniProtKB-SubCell"/>
</dbReference>
<feature type="repeat" description="RCC1" evidence="7">
    <location>
        <begin position="187"/>
        <end position="240"/>
    </location>
</feature>
<dbReference type="InterPro" id="IPR000569">
    <property type="entry name" value="HECT_dom"/>
</dbReference>
<keyword evidence="8" id="KW-1133">Transmembrane helix</keyword>
<evidence type="ECO:0000259" key="9">
    <source>
        <dbReference type="PROSITE" id="PS50237"/>
    </source>
</evidence>
<feature type="domain" description="HECT" evidence="9">
    <location>
        <begin position="756"/>
        <end position="1082"/>
    </location>
</feature>
<dbReference type="AlphaFoldDB" id="A0A8J2J7Y2"/>
<feature type="repeat" description="RCC1" evidence="7">
    <location>
        <begin position="343"/>
        <end position="392"/>
    </location>
</feature>
<evidence type="ECO:0000256" key="2">
    <source>
        <dbReference type="ARBA" id="ARBA00022490"/>
    </source>
</evidence>
<keyword evidence="8" id="KW-0812">Transmembrane</keyword>
<evidence type="ECO:0000256" key="4">
    <source>
        <dbReference type="ARBA" id="ARBA00022737"/>
    </source>
</evidence>
<dbReference type="FunFam" id="3.30.2410.10:FF:000003">
    <property type="entry name" value="probable E3 ubiquitin-protein ligase HERC4 isoform X1"/>
    <property type="match status" value="1"/>
</dbReference>